<evidence type="ECO:0000313" key="2">
    <source>
        <dbReference type="Proteomes" id="UP000019116"/>
    </source>
</evidence>
<dbReference type="Gramene" id="TraesCAD_scaffold_017363_01G000100.1">
    <property type="protein sequence ID" value="TraesCAD_scaffold_017363_01G000100.1"/>
    <property type="gene ID" value="TraesCAD_scaffold_017363_01G000100"/>
</dbReference>
<gene>
    <name evidence="1" type="primary">LOC123169936</name>
</gene>
<protein>
    <submittedName>
        <fullName evidence="1">Uncharacterized protein</fullName>
    </submittedName>
</protein>
<dbReference type="Gramene" id="TraesCLE_scaffold_010923_01G000100.1">
    <property type="protein sequence ID" value="TraesCLE_scaffold_010923_01G000100.1"/>
    <property type="gene ID" value="TraesCLE_scaffold_010923_01G000100"/>
</dbReference>
<dbReference type="EnsemblPlants" id="TraesCS7D02G091200.1">
    <property type="protein sequence ID" value="TraesCS7D02G091200.1"/>
    <property type="gene ID" value="TraesCS7D02G091200"/>
</dbReference>
<reference evidence="1" key="1">
    <citation type="submission" date="2018-08" db="EMBL/GenBank/DDBJ databases">
        <authorList>
            <person name="Rossello M."/>
        </authorList>
    </citation>
    <scope>NUCLEOTIDE SEQUENCE [LARGE SCALE GENOMIC DNA]</scope>
    <source>
        <strain evidence="1">cv. Chinese Spring</strain>
    </source>
</reference>
<dbReference type="Gramene" id="TraesPARA_EIv1.0_2525140.1">
    <property type="protein sequence ID" value="TraesPARA_EIv1.0_2525140.1.CDS"/>
    <property type="gene ID" value="TraesPARA_EIv1.0_2525140"/>
</dbReference>
<dbReference type="AlphaFoldDB" id="A0A3B6T9B2"/>
<dbReference type="GeneID" id="123169936"/>
<dbReference type="Gramene" id="TraesCS7D03G0208300.1">
    <property type="protein sequence ID" value="TraesCS7D03G0208300.1.CDS"/>
    <property type="gene ID" value="TraesCS7D03G0208300"/>
</dbReference>
<dbReference type="Gramene" id="TraesJUL7D03G04345310.1">
    <property type="protein sequence ID" value="TraesJUL7D03G04345310.1"/>
    <property type="gene ID" value="TraesJUL7D03G04345310"/>
</dbReference>
<keyword evidence="2" id="KW-1185">Reference proteome</keyword>
<dbReference type="Gramene" id="TraesROB_scaffold_150431_01G000100.1">
    <property type="protein sequence ID" value="TraesROB_scaffold_150431_01G000100.1"/>
    <property type="gene ID" value="TraesROB_scaffold_150431_01G000100"/>
</dbReference>
<dbReference type="Proteomes" id="UP000019116">
    <property type="component" value="Chromosome 7D"/>
</dbReference>
<dbReference type="Gramene" id="TraesCS7D02G091200.1">
    <property type="protein sequence ID" value="TraesCS7D02G091200.1"/>
    <property type="gene ID" value="TraesCS7D02G091200"/>
</dbReference>
<dbReference type="Gramene" id="TraesNOR7D03G04350260.1">
    <property type="protein sequence ID" value="TraesNOR7D03G04350260.1"/>
    <property type="gene ID" value="TraesNOR7D03G04350260"/>
</dbReference>
<dbReference type="OMA" id="CSHIEPE"/>
<dbReference type="Gramene" id="TraesMAC7D03G04294090.1">
    <property type="protein sequence ID" value="TraesMAC7D03G04294090.1"/>
    <property type="gene ID" value="TraesMAC7D03G04294090"/>
</dbReference>
<sequence length="356" mass="40548">MAANACCTCGDAIDDEKEDTTFFECVRCARWQHNCCFKNWDSSEDPELCDICLDQQKQQPHHHQWVEKLASLDFRMICEPYRFCYLCSKHFCARCCPAAPPSRRRDHGNHPTFIIEVVQHEGLLIVRLEDVNHFYDCSRVEPEMAFPGWVRLHPKPEEQDAGGGGGGEPCGFRECNRRIAQDYDFCSIHCQFEEIGRDPVMPPTRQAVLDSRAQKYRVKGLLTLEHSNGTPIVSLGHGWDKFCLLCHAGFSSQVCHHHDNHSTIEIIDTPEFGLVARFIQTLHGEWLASLSTVQSSREERALDDGYGWFYTEVIVEVPLMMQSHPVSELRPNSCRCGSGIDKDMVYCSVQCMAGDL</sequence>
<dbReference type="KEGG" id="taes:123169936"/>
<evidence type="ECO:0000313" key="1">
    <source>
        <dbReference type="EnsemblPlants" id="TraesCS7D02G091200.1"/>
    </source>
</evidence>
<dbReference type="Gramene" id="TraesLAC7D03G04248570.1">
    <property type="protein sequence ID" value="TraesLAC7D03G04248570.1"/>
    <property type="gene ID" value="TraesLAC7D03G04248570"/>
</dbReference>
<proteinExistence type="predicted"/>
<accession>A0A3B6T9B2</accession>
<reference evidence="1" key="2">
    <citation type="submission" date="2018-10" db="UniProtKB">
        <authorList>
            <consortium name="EnsemblPlants"/>
        </authorList>
    </citation>
    <scope>IDENTIFICATION</scope>
</reference>
<name>A0A3B6T9B2_WHEAT</name>
<dbReference type="Gramene" id="TraesWEE_scaffold_013636_01G000100.1">
    <property type="protein sequence ID" value="TraesWEE_scaffold_013636_01G000100.1"/>
    <property type="gene ID" value="TraesWEE_scaffold_013636_01G000100"/>
</dbReference>
<organism evidence="1">
    <name type="scientific">Triticum aestivum</name>
    <name type="common">Wheat</name>
    <dbReference type="NCBI Taxonomy" id="4565"/>
    <lineage>
        <taxon>Eukaryota</taxon>
        <taxon>Viridiplantae</taxon>
        <taxon>Streptophyta</taxon>
        <taxon>Embryophyta</taxon>
        <taxon>Tracheophyta</taxon>
        <taxon>Spermatophyta</taxon>
        <taxon>Magnoliopsida</taxon>
        <taxon>Liliopsida</taxon>
        <taxon>Poales</taxon>
        <taxon>Poaceae</taxon>
        <taxon>BOP clade</taxon>
        <taxon>Pooideae</taxon>
        <taxon>Triticodae</taxon>
        <taxon>Triticeae</taxon>
        <taxon>Triticinae</taxon>
        <taxon>Triticum</taxon>
    </lineage>
</organism>
<dbReference type="RefSeq" id="XP_044443718.1">
    <property type="nucleotide sequence ID" value="XM_044587783.1"/>
</dbReference>
<dbReference type="Gramene" id="TraesARI7D03G04376760.1">
    <property type="protein sequence ID" value="TraesARI7D03G04376760.1"/>
    <property type="gene ID" value="TraesARI7D03G04376760"/>
</dbReference>